<dbReference type="AlphaFoldDB" id="W6M300"/>
<comment type="caution">
    <text evidence="3">The sequence shown here is derived from an EMBL/GenBank/DDBJ whole genome shotgun (WGS) entry which is preliminary data.</text>
</comment>
<dbReference type="EMBL" id="CBTJ020000027">
    <property type="protein sequence ID" value="CDI01936.1"/>
    <property type="molecule type" value="Genomic_DNA"/>
</dbReference>
<proteinExistence type="predicted"/>
<dbReference type="STRING" id="1400863.BN873_210157"/>
<organism evidence="3 4">
    <name type="scientific">Candidatus Competibacter denitrificans Run_A_D11</name>
    <dbReference type="NCBI Taxonomy" id="1400863"/>
    <lineage>
        <taxon>Bacteria</taxon>
        <taxon>Pseudomonadati</taxon>
        <taxon>Pseudomonadota</taxon>
        <taxon>Gammaproteobacteria</taxon>
        <taxon>Candidatus Competibacteraceae</taxon>
        <taxon>Candidatus Competibacter</taxon>
    </lineage>
</organism>
<dbReference type="RefSeq" id="WP_048671528.1">
    <property type="nucleotide sequence ID" value="NZ_CBTJ020000027.1"/>
</dbReference>
<protein>
    <submittedName>
        <fullName evidence="3">Uncharacterized protein</fullName>
    </submittedName>
</protein>
<feature type="region of interest" description="Disordered" evidence="1">
    <location>
        <begin position="117"/>
        <end position="264"/>
    </location>
</feature>
<keyword evidence="2" id="KW-0472">Membrane</keyword>
<feature type="compositionally biased region" description="Pro residues" evidence="1">
    <location>
        <begin position="133"/>
        <end position="148"/>
    </location>
</feature>
<sequence>MTALSVRVSEDPARPLGHAIVTLGGLPRTLETFEFALSRHGFGTNHLGSEGWQGAECWLQPEEAWFSGELLKFVIHPDLVFQLENMPYQLMVRGQGLPGTAAATFVWPLQLELEEGSASGERKVVGGTRINPAPAPRPEPAIQPPPLPQIGTADLKIPDMPIPDIGGQAPEGDSDQTRGLPPLSQQHHRPETSGSVAGLEAVPPSLNPLPGTEQRSSSEVPAADVPVTAVAETGQVDADPGLTERPARTAPHPPDLASEPAMPVAPDPMPIERPEVPQPGRSGLVMGLVGAILLALGAAGWWWFSGRADRQQAAANSEKPPVVEAPAIPTRPHLTPEVPVPVTKPTVRPDPPPEPAPIPTPTPTPQPAPARQLAPPARPVPEPPVSVPPSVPVQPERSTPSTPARPTRPGAGPSLEDELKSQFDPTQQELEKRLRSQRSP</sequence>
<feature type="compositionally biased region" description="Pro residues" evidence="1">
    <location>
        <begin position="376"/>
        <end position="392"/>
    </location>
</feature>
<feature type="compositionally biased region" description="Low complexity" evidence="1">
    <location>
        <begin position="336"/>
        <end position="346"/>
    </location>
</feature>
<evidence type="ECO:0000256" key="1">
    <source>
        <dbReference type="SAM" id="MobiDB-lite"/>
    </source>
</evidence>
<feature type="compositionally biased region" description="Low complexity" evidence="1">
    <location>
        <begin position="219"/>
        <end position="233"/>
    </location>
</feature>
<evidence type="ECO:0000256" key="2">
    <source>
        <dbReference type="SAM" id="Phobius"/>
    </source>
</evidence>
<dbReference type="OrthoDB" id="7876085at2"/>
<name>W6M300_9GAMM</name>
<feature type="compositionally biased region" description="Pro residues" evidence="1">
    <location>
        <begin position="348"/>
        <end position="368"/>
    </location>
</feature>
<reference evidence="3" key="1">
    <citation type="submission" date="2013-07" db="EMBL/GenBank/DDBJ databases">
        <authorList>
            <person name="McIlroy S."/>
        </authorList>
    </citation>
    <scope>NUCLEOTIDE SEQUENCE [LARGE SCALE GENOMIC DNA]</scope>
    <source>
        <strain evidence="3">Run_A_D11</strain>
    </source>
</reference>
<evidence type="ECO:0000313" key="4">
    <source>
        <dbReference type="Proteomes" id="UP000035760"/>
    </source>
</evidence>
<keyword evidence="2" id="KW-1133">Transmembrane helix</keyword>
<feature type="transmembrane region" description="Helical" evidence="2">
    <location>
        <begin position="283"/>
        <end position="304"/>
    </location>
</feature>
<feature type="compositionally biased region" description="Low complexity" evidence="1">
    <location>
        <begin position="393"/>
        <end position="409"/>
    </location>
</feature>
<evidence type="ECO:0000313" key="3">
    <source>
        <dbReference type="EMBL" id="CDI01936.1"/>
    </source>
</evidence>
<keyword evidence="2" id="KW-0812">Transmembrane</keyword>
<accession>W6M300</accession>
<feature type="region of interest" description="Disordered" evidence="1">
    <location>
        <begin position="315"/>
        <end position="440"/>
    </location>
</feature>
<gene>
    <name evidence="3" type="ORF">BN873_210157</name>
</gene>
<reference evidence="3" key="2">
    <citation type="submission" date="2014-03" db="EMBL/GenBank/DDBJ databases">
        <title>Candidatus Competibacter-lineage genomes retrieved from metagenomes reveal functional metabolic diversity.</title>
        <authorList>
            <person name="McIlroy S.J."/>
            <person name="Albertsen M."/>
            <person name="Andresen E.K."/>
            <person name="Saunders A.M."/>
            <person name="Kristiansen R."/>
            <person name="Stokholm-Bjerregaard M."/>
            <person name="Nielsen K.L."/>
            <person name="Nielsen P.H."/>
        </authorList>
    </citation>
    <scope>NUCLEOTIDE SEQUENCE</scope>
    <source>
        <strain evidence="3">Run_A_D11</strain>
    </source>
</reference>
<keyword evidence="4" id="KW-1185">Reference proteome</keyword>
<dbReference type="Proteomes" id="UP000035760">
    <property type="component" value="Unassembled WGS sequence"/>
</dbReference>